<dbReference type="Gene3D" id="2.60.120.290">
    <property type="entry name" value="Spermadhesin, CUB domain"/>
    <property type="match status" value="1"/>
</dbReference>
<organism evidence="5 6">
    <name type="scientific">Heligmosomoides polygyrus</name>
    <name type="common">Parasitic roundworm</name>
    <dbReference type="NCBI Taxonomy" id="6339"/>
    <lineage>
        <taxon>Eukaryota</taxon>
        <taxon>Metazoa</taxon>
        <taxon>Ecdysozoa</taxon>
        <taxon>Nematoda</taxon>
        <taxon>Chromadorea</taxon>
        <taxon>Rhabditida</taxon>
        <taxon>Rhabditina</taxon>
        <taxon>Rhabditomorpha</taxon>
        <taxon>Strongyloidea</taxon>
        <taxon>Heligmosomidae</taxon>
        <taxon>Heligmosomoides</taxon>
    </lineage>
</organism>
<dbReference type="AlphaFoldDB" id="A0A183FZH5"/>
<dbReference type="Proteomes" id="UP000050761">
    <property type="component" value="Unassembled WGS sequence"/>
</dbReference>
<dbReference type="InterPro" id="IPR050976">
    <property type="entry name" value="Snaclec"/>
</dbReference>
<comment type="caution">
    <text evidence="2">Lacks conserved residue(s) required for the propagation of feature annotation.</text>
</comment>
<protein>
    <submittedName>
        <fullName evidence="6">C-type lectin domain-containing protein</fullName>
    </submittedName>
</protein>
<dbReference type="InterPro" id="IPR016187">
    <property type="entry name" value="CTDL_fold"/>
</dbReference>
<feature type="domain" description="CUB" evidence="3">
    <location>
        <begin position="117"/>
        <end position="234"/>
    </location>
</feature>
<dbReference type="SMART" id="SM00034">
    <property type="entry name" value="CLECT"/>
    <property type="match status" value="1"/>
</dbReference>
<dbReference type="PROSITE" id="PS50041">
    <property type="entry name" value="C_TYPE_LECTIN_2"/>
    <property type="match status" value="1"/>
</dbReference>
<dbReference type="WBParaSite" id="HPBE_0001415801-mRNA-1">
    <property type="protein sequence ID" value="HPBE_0001415801-mRNA-1"/>
    <property type="gene ID" value="HPBE_0001415801"/>
</dbReference>
<dbReference type="CDD" id="cd00041">
    <property type="entry name" value="CUB"/>
    <property type="match status" value="1"/>
</dbReference>
<accession>A0A183FZH5</accession>
<evidence type="ECO:0000313" key="5">
    <source>
        <dbReference type="Proteomes" id="UP000050761"/>
    </source>
</evidence>
<evidence type="ECO:0000313" key="6">
    <source>
        <dbReference type="WBParaSite" id="HPBE_0001415801-mRNA-1"/>
    </source>
</evidence>
<dbReference type="Gene3D" id="3.10.100.10">
    <property type="entry name" value="Mannose-Binding Protein A, subunit A"/>
    <property type="match status" value="1"/>
</dbReference>
<dbReference type="SMART" id="SM00042">
    <property type="entry name" value="CUB"/>
    <property type="match status" value="1"/>
</dbReference>
<dbReference type="PANTHER" id="PTHR22991">
    <property type="entry name" value="PROTEIN CBG13490"/>
    <property type="match status" value="1"/>
</dbReference>
<dbReference type="PROSITE" id="PS01180">
    <property type="entry name" value="CUB"/>
    <property type="match status" value="1"/>
</dbReference>
<dbReference type="Pfam" id="PF00059">
    <property type="entry name" value="Lectin_C"/>
    <property type="match status" value="1"/>
</dbReference>
<sequence>LHSCFLAPHHPLTWYEAEDYCIKYQAHLVSVGGSKESDSVRALADQHNPQFLTWIGLSRDRNTTEAPFFWSDGREFNFTSFREGEPTDFGNCVALSSSSEADSWMTIDCDYSQFFLCKRPAHGFQPIILTSSSGEFQSPGYPTAYSDDISVNYFIEVLRPEQRVLVTVEHIETEESHDFLEIFDGSGGGGVTLAKLSGMHRNRSFLSDSNTVTASFTSDDSGAGVGFRALYSSCRPVANETHWNPISLVVVELAERCKREQIICDRRNLGLERQNLALDFKVIAVVNFNSVLAE</sequence>
<dbReference type="Pfam" id="PF00431">
    <property type="entry name" value="CUB"/>
    <property type="match status" value="1"/>
</dbReference>
<evidence type="ECO:0000256" key="2">
    <source>
        <dbReference type="PROSITE-ProRule" id="PRU00059"/>
    </source>
</evidence>
<dbReference type="SUPFAM" id="SSF49854">
    <property type="entry name" value="Spermadhesin, CUB domain"/>
    <property type="match status" value="1"/>
</dbReference>
<reference evidence="6" key="1">
    <citation type="submission" date="2019-09" db="UniProtKB">
        <authorList>
            <consortium name="WormBaseParasite"/>
        </authorList>
    </citation>
    <scope>IDENTIFICATION</scope>
</reference>
<dbReference type="CDD" id="cd00037">
    <property type="entry name" value="CLECT"/>
    <property type="match status" value="1"/>
</dbReference>
<dbReference type="InterPro" id="IPR016186">
    <property type="entry name" value="C-type_lectin-like/link_sf"/>
</dbReference>
<evidence type="ECO:0000259" key="4">
    <source>
        <dbReference type="PROSITE" id="PS50041"/>
    </source>
</evidence>
<keyword evidence="5" id="KW-1185">Reference proteome</keyword>
<evidence type="ECO:0000256" key="1">
    <source>
        <dbReference type="ARBA" id="ARBA00023157"/>
    </source>
</evidence>
<name>A0A183FZH5_HELPZ</name>
<dbReference type="PANTHER" id="PTHR22991:SF42">
    <property type="entry name" value="C-TYPE LECTIN DOMAIN-CONTAINING PROTEIN"/>
    <property type="match status" value="1"/>
</dbReference>
<proteinExistence type="predicted"/>
<keyword evidence="1" id="KW-1015">Disulfide bond</keyword>
<feature type="domain" description="C-type lectin" evidence="4">
    <location>
        <begin position="1"/>
        <end position="118"/>
    </location>
</feature>
<dbReference type="InterPro" id="IPR000859">
    <property type="entry name" value="CUB_dom"/>
</dbReference>
<dbReference type="InterPro" id="IPR001304">
    <property type="entry name" value="C-type_lectin-like"/>
</dbReference>
<evidence type="ECO:0000259" key="3">
    <source>
        <dbReference type="PROSITE" id="PS01180"/>
    </source>
</evidence>
<dbReference type="InterPro" id="IPR035914">
    <property type="entry name" value="Sperma_CUB_dom_sf"/>
</dbReference>
<dbReference type="SUPFAM" id="SSF56436">
    <property type="entry name" value="C-type lectin-like"/>
    <property type="match status" value="1"/>
</dbReference>